<proteinExistence type="predicted"/>
<evidence type="ECO:0000313" key="1">
    <source>
        <dbReference type="EMBL" id="KAK4071125.1"/>
    </source>
</evidence>
<evidence type="ECO:0008006" key="3">
    <source>
        <dbReference type="Google" id="ProtNLM"/>
    </source>
</evidence>
<keyword evidence="2" id="KW-1185">Reference proteome</keyword>
<dbReference type="SUPFAM" id="SSF52047">
    <property type="entry name" value="RNI-like"/>
    <property type="match status" value="1"/>
</dbReference>
<evidence type="ECO:0000313" key="2">
    <source>
        <dbReference type="Proteomes" id="UP001287286"/>
    </source>
</evidence>
<dbReference type="Proteomes" id="UP001287286">
    <property type="component" value="Unassembled WGS sequence"/>
</dbReference>
<comment type="caution">
    <text evidence="1">The sequence shown here is derived from an EMBL/GenBank/DDBJ whole genome shotgun (WGS) entry which is preliminary data.</text>
</comment>
<protein>
    <recommendedName>
        <fullName evidence="3">F-box domain-containing protein</fullName>
    </recommendedName>
</protein>
<organism evidence="1 2">
    <name type="scientific">Purpureocillium lilacinum</name>
    <name type="common">Paecilomyces lilacinus</name>
    <dbReference type="NCBI Taxonomy" id="33203"/>
    <lineage>
        <taxon>Eukaryota</taxon>
        <taxon>Fungi</taxon>
        <taxon>Dikarya</taxon>
        <taxon>Ascomycota</taxon>
        <taxon>Pezizomycotina</taxon>
        <taxon>Sordariomycetes</taxon>
        <taxon>Hypocreomycetidae</taxon>
        <taxon>Hypocreales</taxon>
        <taxon>Ophiocordycipitaceae</taxon>
        <taxon>Purpureocillium</taxon>
    </lineage>
</organism>
<accession>A0ABR0BDT3</accession>
<dbReference type="InterPro" id="IPR032675">
    <property type="entry name" value="LRR_dom_sf"/>
</dbReference>
<sequence>MLLKLPDEILLMIVAYIQCPDDPSRTKTVLFSDEPSRRKKDLFSCRLSCARLSNVTSPFVFRKIDFVLGDYGCNLLNELSQSPLCRHVRELNCYFETYSERLASSREAFALMAGTSYDHTAWYERYCRGYRFQCSLEQDSWQMSQLTIAVSQFSNLRTIKLSRGWQDDDGGEEAYDPPTELSISPVGFWVFNAIMDALSSGQMNLEKLALGSFFDSDPGTHLFDQGLVGVIQRLPPTLNERFQRALRTLTTLKVHLPCNMARNLEVDDAEASLNYTGLSSIIQSAPHLEELRLSFAGFCHPAMPEAFLRSLEIPHLRVFDFEGVTFEGPDVLLDFLARHASTLTAIRLVTSYLETGSWETVAVGLKGTSINASIEISDLHSEFETELDGFWSEPRAFEDAVAHFIRERN</sequence>
<reference evidence="1 2" key="1">
    <citation type="journal article" date="2024" name="Microbiol. Resour. Announc.">
        <title>Genome annotations for the ascomycete fungi Trichoderma harzianum, Trichoderma aggressivum, and Purpureocillium lilacinum.</title>
        <authorList>
            <person name="Beijen E.P.W."/>
            <person name="Ohm R.A."/>
        </authorList>
    </citation>
    <scope>NUCLEOTIDE SEQUENCE [LARGE SCALE GENOMIC DNA]</scope>
    <source>
        <strain evidence="1 2">CBS 150709</strain>
    </source>
</reference>
<gene>
    <name evidence="1" type="ORF">Purlil1_13499</name>
</gene>
<name>A0ABR0BDT3_PURLI</name>
<dbReference type="EMBL" id="JAWRVI010000233">
    <property type="protein sequence ID" value="KAK4071125.1"/>
    <property type="molecule type" value="Genomic_DNA"/>
</dbReference>
<dbReference type="Gene3D" id="3.80.10.10">
    <property type="entry name" value="Ribonuclease Inhibitor"/>
    <property type="match status" value="1"/>
</dbReference>